<gene>
    <name evidence="2" type="ORF">SISSUDRAFT_760522</name>
</gene>
<feature type="region of interest" description="Disordered" evidence="1">
    <location>
        <begin position="1"/>
        <end position="21"/>
    </location>
</feature>
<dbReference type="Proteomes" id="UP000076798">
    <property type="component" value="Unassembled WGS sequence"/>
</dbReference>
<evidence type="ECO:0000256" key="1">
    <source>
        <dbReference type="SAM" id="MobiDB-lite"/>
    </source>
</evidence>
<organism evidence="2 3">
    <name type="scientific">Sistotremastrum suecicum HHB10207 ss-3</name>
    <dbReference type="NCBI Taxonomy" id="1314776"/>
    <lineage>
        <taxon>Eukaryota</taxon>
        <taxon>Fungi</taxon>
        <taxon>Dikarya</taxon>
        <taxon>Basidiomycota</taxon>
        <taxon>Agaricomycotina</taxon>
        <taxon>Agaricomycetes</taxon>
        <taxon>Sistotremastrales</taxon>
        <taxon>Sistotremastraceae</taxon>
        <taxon>Sistotremastrum</taxon>
    </lineage>
</organism>
<dbReference type="AlphaFoldDB" id="A0A165WP24"/>
<protein>
    <submittedName>
        <fullName evidence="2">Uncharacterized protein</fullName>
    </submittedName>
</protein>
<proteinExistence type="predicted"/>
<name>A0A165WP24_9AGAM</name>
<keyword evidence="3" id="KW-1185">Reference proteome</keyword>
<evidence type="ECO:0000313" key="3">
    <source>
        <dbReference type="Proteomes" id="UP000076798"/>
    </source>
</evidence>
<sequence length="128" mass="14459">MDPTSPLPKHQSCHSTSKPVGRSTNWTHRKFLLFPTRLVNKIPCIRSNNFDFGLAGPFRDEQNSPLLSVGWKSQSQTARYSPAVSNPSLEYSPTTSLSSKHDFRMTNDAAVDLGYLRKRNLDRCLSTF</sequence>
<reference evidence="2 3" key="1">
    <citation type="journal article" date="2016" name="Mol. Biol. Evol.">
        <title>Comparative Genomics of Early-Diverging Mushroom-Forming Fungi Provides Insights into the Origins of Lignocellulose Decay Capabilities.</title>
        <authorList>
            <person name="Nagy L.G."/>
            <person name="Riley R."/>
            <person name="Tritt A."/>
            <person name="Adam C."/>
            <person name="Daum C."/>
            <person name="Floudas D."/>
            <person name="Sun H."/>
            <person name="Yadav J.S."/>
            <person name="Pangilinan J."/>
            <person name="Larsson K.H."/>
            <person name="Matsuura K."/>
            <person name="Barry K."/>
            <person name="Labutti K."/>
            <person name="Kuo R."/>
            <person name="Ohm R.A."/>
            <person name="Bhattacharya S.S."/>
            <person name="Shirouzu T."/>
            <person name="Yoshinaga Y."/>
            <person name="Martin F.M."/>
            <person name="Grigoriev I.V."/>
            <person name="Hibbett D.S."/>
        </authorList>
    </citation>
    <scope>NUCLEOTIDE SEQUENCE [LARGE SCALE GENOMIC DNA]</scope>
    <source>
        <strain evidence="2 3">HHB10207 ss-3</strain>
    </source>
</reference>
<accession>A0A165WP24</accession>
<dbReference type="EMBL" id="KV428613">
    <property type="protein sequence ID" value="KZT31382.1"/>
    <property type="molecule type" value="Genomic_DNA"/>
</dbReference>
<evidence type="ECO:0000313" key="2">
    <source>
        <dbReference type="EMBL" id="KZT31382.1"/>
    </source>
</evidence>